<proteinExistence type="inferred from homology"/>
<evidence type="ECO:0000256" key="6">
    <source>
        <dbReference type="SAM" id="SignalP"/>
    </source>
</evidence>
<dbReference type="Pfam" id="PF07980">
    <property type="entry name" value="SusD_RagB"/>
    <property type="match status" value="1"/>
</dbReference>
<feature type="chain" id="PRO_5019014226" evidence="6">
    <location>
        <begin position="24"/>
        <end position="583"/>
    </location>
</feature>
<comment type="subcellular location">
    <subcellularLocation>
        <location evidence="1">Cell outer membrane</location>
    </subcellularLocation>
</comment>
<dbReference type="EMBL" id="QSLA01000021">
    <property type="protein sequence ID" value="RHF04709.1"/>
    <property type="molecule type" value="Genomic_DNA"/>
</dbReference>
<gene>
    <name evidence="9" type="ORF">DW701_15170</name>
</gene>
<evidence type="ECO:0000256" key="2">
    <source>
        <dbReference type="ARBA" id="ARBA00006275"/>
    </source>
</evidence>
<protein>
    <submittedName>
        <fullName evidence="9">RagB/SusD family nutrient uptake outer membrane protein</fullName>
    </submittedName>
</protein>
<keyword evidence="4" id="KW-0472">Membrane</keyword>
<sequence>MNMKNISKIAAMLLIGGSFVIQSCDGVFDDLAINPNQPSMGAYFTTPEAVNDAVLTMYGYVSTQRSLGASGSKTQIIRSDEASSNSDYGKPGMFGETLNASYYTIEQPYTLMYTLASQAAYIIETAPEVDFHGNEERKNIYIGEAHFWRAFAHYYLLINFRNISPIRRMPRNSEDYTRPLEAPADVWDFIQEDLKSAKELLPVKGYWDATNVGRVTKASAAALAGKCYLYRSGIETFYGTDKTTFYDEAAQEFAEIIDGKYGSYDLTPNYGDNFDVAHENNIESILEIQFLGDVENNAFNPGTATSGLAFDSRGLMLPGAGVGYEGVVHDWLYNAFANSIDKDGNTDTRMFSTLMFNDLKPEIKLPSDAAGEKIRLRGPGGFHWEDLYPVKGGKEGFETVSNPFAHPFKAGIKKGLDFSMPMMTNADGTPKLPGVGAGTKEYVYNQPRAHGVNWRYIRYADVLLMYAEAVLSGGKQGTMTPLQAVNKVRNRANFANLQNVTMDDVKHERVLELALEGHRFYDLLRWGELSKRFSDLTASDPHFKKFISETDYKGFVTNKHEWLPIPLNEVNNNPYITENNPGY</sequence>
<evidence type="ECO:0000256" key="5">
    <source>
        <dbReference type="ARBA" id="ARBA00023237"/>
    </source>
</evidence>
<dbReference type="InterPro" id="IPR012944">
    <property type="entry name" value="SusD_RagB_dom"/>
</dbReference>
<dbReference type="AlphaFoldDB" id="A0A414M562"/>
<dbReference type="Pfam" id="PF14322">
    <property type="entry name" value="SusD-like_3"/>
    <property type="match status" value="1"/>
</dbReference>
<evidence type="ECO:0000313" key="10">
    <source>
        <dbReference type="Proteomes" id="UP000283538"/>
    </source>
</evidence>
<evidence type="ECO:0000256" key="1">
    <source>
        <dbReference type="ARBA" id="ARBA00004442"/>
    </source>
</evidence>
<keyword evidence="5" id="KW-0998">Cell outer membrane</keyword>
<dbReference type="PROSITE" id="PS51257">
    <property type="entry name" value="PROKAR_LIPOPROTEIN"/>
    <property type="match status" value="1"/>
</dbReference>
<comment type="similarity">
    <text evidence="2">Belongs to the SusD family.</text>
</comment>
<evidence type="ECO:0000256" key="4">
    <source>
        <dbReference type="ARBA" id="ARBA00023136"/>
    </source>
</evidence>
<evidence type="ECO:0000256" key="3">
    <source>
        <dbReference type="ARBA" id="ARBA00022729"/>
    </source>
</evidence>
<reference evidence="9 10" key="1">
    <citation type="submission" date="2018-08" db="EMBL/GenBank/DDBJ databases">
        <title>A genome reference for cultivated species of the human gut microbiota.</title>
        <authorList>
            <person name="Zou Y."/>
            <person name="Xue W."/>
            <person name="Luo G."/>
        </authorList>
    </citation>
    <scope>NUCLEOTIDE SEQUENCE [LARGE SCALE GENOMIC DNA]</scope>
    <source>
        <strain evidence="9 10">AM26-26AC</strain>
    </source>
</reference>
<dbReference type="InterPro" id="IPR011990">
    <property type="entry name" value="TPR-like_helical_dom_sf"/>
</dbReference>
<feature type="signal peptide" evidence="6">
    <location>
        <begin position="1"/>
        <end position="23"/>
    </location>
</feature>
<feature type="domain" description="SusD-like N-terminal" evidence="8">
    <location>
        <begin position="48"/>
        <end position="229"/>
    </location>
</feature>
<dbReference type="SUPFAM" id="SSF48452">
    <property type="entry name" value="TPR-like"/>
    <property type="match status" value="1"/>
</dbReference>
<dbReference type="Proteomes" id="UP000283538">
    <property type="component" value="Unassembled WGS sequence"/>
</dbReference>
<evidence type="ECO:0000259" key="8">
    <source>
        <dbReference type="Pfam" id="PF14322"/>
    </source>
</evidence>
<dbReference type="InterPro" id="IPR033985">
    <property type="entry name" value="SusD-like_N"/>
</dbReference>
<dbReference type="GO" id="GO:0009279">
    <property type="term" value="C:cell outer membrane"/>
    <property type="evidence" value="ECO:0007669"/>
    <property type="project" value="UniProtKB-SubCell"/>
</dbReference>
<comment type="caution">
    <text evidence="9">The sequence shown here is derived from an EMBL/GenBank/DDBJ whole genome shotgun (WGS) entry which is preliminary data.</text>
</comment>
<accession>A0A414M562</accession>
<evidence type="ECO:0000259" key="7">
    <source>
        <dbReference type="Pfam" id="PF07980"/>
    </source>
</evidence>
<keyword evidence="3 6" id="KW-0732">Signal</keyword>
<dbReference type="Gene3D" id="1.25.40.390">
    <property type="match status" value="1"/>
</dbReference>
<feature type="domain" description="RagB/SusD" evidence="7">
    <location>
        <begin position="451"/>
        <end position="583"/>
    </location>
</feature>
<evidence type="ECO:0000313" key="9">
    <source>
        <dbReference type="EMBL" id="RHF04709.1"/>
    </source>
</evidence>
<name>A0A414M562_9BACE</name>
<organism evidence="9 10">
    <name type="scientific">Bacteroides eggerthii</name>
    <dbReference type="NCBI Taxonomy" id="28111"/>
    <lineage>
        <taxon>Bacteria</taxon>
        <taxon>Pseudomonadati</taxon>
        <taxon>Bacteroidota</taxon>
        <taxon>Bacteroidia</taxon>
        <taxon>Bacteroidales</taxon>
        <taxon>Bacteroidaceae</taxon>
        <taxon>Bacteroides</taxon>
    </lineage>
</organism>